<dbReference type="Pfam" id="PF12796">
    <property type="entry name" value="Ank_2"/>
    <property type="match status" value="2"/>
</dbReference>
<reference evidence="2" key="2">
    <citation type="submission" date="2020-08" db="EMBL/GenBank/DDBJ databases">
        <title>Plant Genome Project.</title>
        <authorList>
            <person name="Zhang R.-G."/>
        </authorList>
    </citation>
    <scope>NUCLEOTIDE SEQUENCE</scope>
    <source>
        <strain evidence="2">Huo1</strain>
        <tissue evidence="2">Leaf</tissue>
    </source>
</reference>
<dbReference type="Gene3D" id="1.25.40.20">
    <property type="entry name" value="Ankyrin repeat-containing domain"/>
    <property type="match status" value="2"/>
</dbReference>
<feature type="repeat" description="ANK" evidence="1">
    <location>
        <begin position="168"/>
        <end position="200"/>
    </location>
</feature>
<dbReference type="SMART" id="SM00248">
    <property type="entry name" value="ANK"/>
    <property type="match status" value="6"/>
</dbReference>
<dbReference type="Gene3D" id="1.25.40.10">
    <property type="entry name" value="Tetratricopeptide repeat domain"/>
    <property type="match status" value="1"/>
</dbReference>
<gene>
    <name evidence="2" type="ORF">SASPL_142977</name>
</gene>
<dbReference type="PANTHER" id="PTHR46224">
    <property type="entry name" value="ANKYRIN REPEAT FAMILY PROTEIN"/>
    <property type="match status" value="1"/>
</dbReference>
<dbReference type="Proteomes" id="UP000298416">
    <property type="component" value="Unassembled WGS sequence"/>
</dbReference>
<evidence type="ECO:0000313" key="2">
    <source>
        <dbReference type="EMBL" id="KAG6396820.1"/>
    </source>
</evidence>
<dbReference type="InterPro" id="IPR036770">
    <property type="entry name" value="Ankyrin_rpt-contain_sf"/>
</dbReference>
<dbReference type="PROSITE" id="PS50297">
    <property type="entry name" value="ANK_REP_REGION"/>
    <property type="match status" value="2"/>
</dbReference>
<organism evidence="2">
    <name type="scientific">Salvia splendens</name>
    <name type="common">Scarlet sage</name>
    <dbReference type="NCBI Taxonomy" id="180675"/>
    <lineage>
        <taxon>Eukaryota</taxon>
        <taxon>Viridiplantae</taxon>
        <taxon>Streptophyta</taxon>
        <taxon>Embryophyta</taxon>
        <taxon>Tracheophyta</taxon>
        <taxon>Spermatophyta</taxon>
        <taxon>Magnoliopsida</taxon>
        <taxon>eudicotyledons</taxon>
        <taxon>Gunneridae</taxon>
        <taxon>Pentapetalae</taxon>
        <taxon>asterids</taxon>
        <taxon>lamiids</taxon>
        <taxon>Lamiales</taxon>
        <taxon>Lamiaceae</taxon>
        <taxon>Nepetoideae</taxon>
        <taxon>Mentheae</taxon>
        <taxon>Salviinae</taxon>
        <taxon>Salvia</taxon>
        <taxon>Salvia subgen. Calosphace</taxon>
        <taxon>core Calosphace</taxon>
    </lineage>
</organism>
<dbReference type="SUPFAM" id="SSF48403">
    <property type="entry name" value="Ankyrin repeat"/>
    <property type="match status" value="1"/>
</dbReference>
<dbReference type="AlphaFoldDB" id="A0A8X8WL55"/>
<proteinExistence type="predicted"/>
<name>A0A8X8WL55_SALSN</name>
<dbReference type="PROSITE" id="PS50088">
    <property type="entry name" value="ANK_REPEAT"/>
    <property type="match status" value="2"/>
</dbReference>
<dbReference type="SUPFAM" id="SSF48452">
    <property type="entry name" value="TPR-like"/>
    <property type="match status" value="1"/>
</dbReference>
<dbReference type="EMBL" id="PNBA02000016">
    <property type="protein sequence ID" value="KAG6396820.1"/>
    <property type="molecule type" value="Genomic_DNA"/>
</dbReference>
<accession>A0A8X8WL55</accession>
<protein>
    <submittedName>
        <fullName evidence="2">Uncharacterized protein</fullName>
    </submittedName>
</protein>
<dbReference type="PANTHER" id="PTHR46224:SF67">
    <property type="entry name" value="HSP70-HSP90 ORGANIZING PROTEIN 3-LIKE"/>
    <property type="match status" value="1"/>
</dbReference>
<dbReference type="InterPro" id="IPR051616">
    <property type="entry name" value="Cul2-RING_E3_ligase_SR"/>
</dbReference>
<keyword evidence="3" id="KW-1185">Reference proteome</keyword>
<dbReference type="InterPro" id="IPR011990">
    <property type="entry name" value="TPR-like_helical_dom_sf"/>
</dbReference>
<comment type="caution">
    <text evidence="2">The sequence shown here is derived from an EMBL/GenBank/DDBJ whole genome shotgun (WGS) entry which is preliminary data.</text>
</comment>
<evidence type="ECO:0000313" key="3">
    <source>
        <dbReference type="Proteomes" id="UP000298416"/>
    </source>
</evidence>
<evidence type="ECO:0000256" key="1">
    <source>
        <dbReference type="PROSITE-ProRule" id="PRU00023"/>
    </source>
</evidence>
<dbReference type="InterPro" id="IPR002110">
    <property type="entry name" value="Ankyrin_rpt"/>
</dbReference>
<feature type="repeat" description="ANK" evidence="1">
    <location>
        <begin position="136"/>
        <end position="157"/>
    </location>
</feature>
<sequence length="430" mass="47865">MASISEIGNLINPLSMLRELILQLVKMAGSAVFEAGAKGDLKQLKAIRKKVGDELEFRKICDEYYDFSSGRNVLHHAAGIGHFDICKFLIEGVQVYINSFTSKRDTPLAEAVKGGHIKTVKFLIKHRAVSGFANNEGFTPLHYAVLKDNIELVQLLLMGCGLVDRDSVDGTPLQIAVSRGNVEAVKCLLSRGANPSFYDAVADTPLLCAVKSRSFECFNVLLEAGANPNVHYTGLSPLGFAAKQDDTKFLKRLLEAKANPDSFLADFTKPIQDAAMVRNRAAVEILFPVTEQIEHYPNWTVDGIIEYTNSEEFKTKMENNMTICLAAIDIRGKQYASNKEYTDSIINYRMATHLEPSNPTWVLKLSTCEARMGQCNRALFNVQKCIRLKPDLAVPYHEGEIAYEIVKKFLMACLAFSLDPHNRKTGDAFR</sequence>
<keyword evidence="1" id="KW-0040">ANK repeat</keyword>
<reference evidence="2" key="1">
    <citation type="submission" date="2018-01" db="EMBL/GenBank/DDBJ databases">
        <authorList>
            <person name="Mao J.F."/>
        </authorList>
    </citation>
    <scope>NUCLEOTIDE SEQUENCE</scope>
    <source>
        <strain evidence="2">Huo1</strain>
        <tissue evidence="2">Leaf</tissue>
    </source>
</reference>